<sequence>MSHNGGFTTIQKLVIDRGELREKSGSLLFHFRQGPVRNGNVFHILSLDYCMMSVDHGTHKETSQCWNQLAMKHRHLY</sequence>
<reference evidence="1 2" key="1">
    <citation type="submission" date="2014-04" db="EMBL/GenBank/DDBJ databases">
        <title>Evolutionary Origins and Diversification of the Mycorrhizal Mutualists.</title>
        <authorList>
            <consortium name="DOE Joint Genome Institute"/>
            <consortium name="Mycorrhizal Genomics Consortium"/>
            <person name="Kohler A."/>
            <person name="Kuo A."/>
            <person name="Nagy L.G."/>
            <person name="Floudas D."/>
            <person name="Copeland A."/>
            <person name="Barry K.W."/>
            <person name="Cichocki N."/>
            <person name="Veneault-Fourrey C."/>
            <person name="LaButti K."/>
            <person name="Lindquist E.A."/>
            <person name="Lipzen A."/>
            <person name="Lundell T."/>
            <person name="Morin E."/>
            <person name="Murat C."/>
            <person name="Riley R."/>
            <person name="Ohm R."/>
            <person name="Sun H."/>
            <person name="Tunlid A."/>
            <person name="Henrissat B."/>
            <person name="Grigoriev I.V."/>
            <person name="Hibbett D.S."/>
            <person name="Martin F."/>
        </authorList>
    </citation>
    <scope>NUCLEOTIDE SEQUENCE [LARGE SCALE GENOMIC DNA]</scope>
    <source>
        <strain evidence="1 2">Koide BX008</strain>
    </source>
</reference>
<feature type="non-terminal residue" evidence="1">
    <location>
        <position position="77"/>
    </location>
</feature>
<organism evidence="1 2">
    <name type="scientific">Amanita muscaria (strain Koide BX008)</name>
    <dbReference type="NCBI Taxonomy" id="946122"/>
    <lineage>
        <taxon>Eukaryota</taxon>
        <taxon>Fungi</taxon>
        <taxon>Dikarya</taxon>
        <taxon>Basidiomycota</taxon>
        <taxon>Agaricomycotina</taxon>
        <taxon>Agaricomycetes</taxon>
        <taxon>Agaricomycetidae</taxon>
        <taxon>Agaricales</taxon>
        <taxon>Pluteineae</taxon>
        <taxon>Amanitaceae</taxon>
        <taxon>Amanita</taxon>
    </lineage>
</organism>
<name>A0A0C2WEA1_AMAMK</name>
<evidence type="ECO:0000313" key="1">
    <source>
        <dbReference type="EMBL" id="KIL59707.1"/>
    </source>
</evidence>
<dbReference type="HOGENOM" id="CLU_2885304_0_0_1"/>
<dbReference type="EMBL" id="KN818311">
    <property type="protein sequence ID" value="KIL59707.1"/>
    <property type="molecule type" value="Genomic_DNA"/>
</dbReference>
<protein>
    <submittedName>
        <fullName evidence="1">Uncharacterized protein</fullName>
    </submittedName>
</protein>
<gene>
    <name evidence="1" type="ORF">M378DRAFT_168981</name>
</gene>
<evidence type="ECO:0000313" key="2">
    <source>
        <dbReference type="Proteomes" id="UP000054549"/>
    </source>
</evidence>
<dbReference type="InParanoid" id="A0A0C2WEA1"/>
<dbReference type="AlphaFoldDB" id="A0A0C2WEA1"/>
<dbReference type="Proteomes" id="UP000054549">
    <property type="component" value="Unassembled WGS sequence"/>
</dbReference>
<proteinExistence type="predicted"/>
<keyword evidence="2" id="KW-1185">Reference proteome</keyword>
<accession>A0A0C2WEA1</accession>